<dbReference type="EMBL" id="LR699119">
    <property type="protein sequence ID" value="VVC75416.1"/>
    <property type="molecule type" value="Genomic_DNA"/>
</dbReference>
<evidence type="ECO:0000313" key="4">
    <source>
        <dbReference type="Proteomes" id="UP000324194"/>
    </source>
</evidence>
<dbReference type="PANTHER" id="PTHR40252">
    <property type="entry name" value="BLR0328 PROTEIN"/>
    <property type="match status" value="1"/>
</dbReference>
<dbReference type="AlphaFoldDB" id="A0A5E4PGD9"/>
<organism evidence="3 4">
    <name type="scientific">Aquicella siphonis</name>
    <dbReference type="NCBI Taxonomy" id="254247"/>
    <lineage>
        <taxon>Bacteria</taxon>
        <taxon>Pseudomonadati</taxon>
        <taxon>Pseudomonadota</taxon>
        <taxon>Gammaproteobacteria</taxon>
        <taxon>Legionellales</taxon>
        <taxon>Coxiellaceae</taxon>
        <taxon>Aquicella</taxon>
    </lineage>
</organism>
<dbReference type="OrthoDB" id="9770435at2"/>
<dbReference type="Pfam" id="PF10442">
    <property type="entry name" value="FIST_C"/>
    <property type="match status" value="1"/>
</dbReference>
<dbReference type="Pfam" id="PF08495">
    <property type="entry name" value="FIST"/>
    <property type="match status" value="1"/>
</dbReference>
<accession>A0A5E4PGD9</accession>
<dbReference type="SMART" id="SM01204">
    <property type="entry name" value="FIST_C"/>
    <property type="match status" value="1"/>
</dbReference>
<reference evidence="3 4" key="1">
    <citation type="submission" date="2019-08" db="EMBL/GenBank/DDBJ databases">
        <authorList>
            <person name="Guy L."/>
        </authorList>
    </citation>
    <scope>NUCLEOTIDE SEQUENCE [LARGE SCALE GENOMIC DNA]</scope>
    <source>
        <strain evidence="3 4">SGT-108</strain>
    </source>
</reference>
<sequence>MQLQTFQYRDKQGWSVSSFPDLDSENTLVLLFCSPDFKNQPQIIHELAKYFPKSKIIGCSSAGEIAGNNVNDHSISVAVAKFERTPIKIVKTEINGAADSYKAGEEIAKELNQNDLRGLFVLSDGLKVNGTDLVRGLNTIQKGNISITGGLAGDGSRFQETWSVFNGEIINNSVIAVGFYGNHIQIGHGSRGGWDIFGPERRITRSENNILYELDYKPALTLYKEYLGDRASGLPATGLLFPLAIRKDENDSHQLVRTILAVDESAQSLTFAGDMPTGYLAQLMRANFDRIISAADEAGEVAAKIMLGTEGEITKPVLAVAISCVGRRLLLGERTEEETESVLEALPKSAQQIGFYSYGELSPHTTGKCDLHNQTMTLTTLCED</sequence>
<dbReference type="InterPro" id="IPR019494">
    <property type="entry name" value="FIST_C"/>
</dbReference>
<evidence type="ECO:0000259" key="2">
    <source>
        <dbReference type="SMART" id="SM01204"/>
    </source>
</evidence>
<protein>
    <recommendedName>
        <fullName evidence="5">Cyclic di-GMP phosphodiesterase CdpA</fullName>
    </recommendedName>
</protein>
<keyword evidence="4" id="KW-1185">Reference proteome</keyword>
<evidence type="ECO:0008006" key="5">
    <source>
        <dbReference type="Google" id="ProtNLM"/>
    </source>
</evidence>
<gene>
    <name evidence="3" type="ORF">AQUSIP_07060</name>
</gene>
<name>A0A5E4PGD9_9COXI</name>
<dbReference type="InterPro" id="IPR013702">
    <property type="entry name" value="FIST_domain_N"/>
</dbReference>
<evidence type="ECO:0000259" key="1">
    <source>
        <dbReference type="SMART" id="SM00897"/>
    </source>
</evidence>
<feature type="domain" description="FIST" evidence="1">
    <location>
        <begin position="25"/>
        <end position="218"/>
    </location>
</feature>
<dbReference type="Proteomes" id="UP000324194">
    <property type="component" value="Chromosome 1"/>
</dbReference>
<dbReference type="RefSeq" id="WP_148338712.1">
    <property type="nucleotide sequence ID" value="NZ_LR699119.1"/>
</dbReference>
<proteinExistence type="predicted"/>
<dbReference type="SMART" id="SM00897">
    <property type="entry name" value="FIST"/>
    <property type="match status" value="1"/>
</dbReference>
<dbReference type="KEGG" id="asip:AQUSIP_07060"/>
<dbReference type="PANTHER" id="PTHR40252:SF2">
    <property type="entry name" value="BLR0328 PROTEIN"/>
    <property type="match status" value="1"/>
</dbReference>
<feature type="domain" description="FIST C-domain" evidence="2">
    <location>
        <begin position="219"/>
        <end position="364"/>
    </location>
</feature>
<evidence type="ECO:0000313" key="3">
    <source>
        <dbReference type="EMBL" id="VVC75416.1"/>
    </source>
</evidence>